<dbReference type="PROSITE" id="PS50184">
    <property type="entry name" value="VWFC_2"/>
    <property type="match status" value="2"/>
</dbReference>
<feature type="compositionally biased region" description="Low complexity" evidence="4">
    <location>
        <begin position="591"/>
        <end position="601"/>
    </location>
</feature>
<evidence type="ECO:0000313" key="7">
    <source>
        <dbReference type="Proteomes" id="UP000499080"/>
    </source>
</evidence>
<dbReference type="GO" id="GO:0030513">
    <property type="term" value="P:positive regulation of BMP signaling pathway"/>
    <property type="evidence" value="ECO:0007669"/>
    <property type="project" value="TreeGrafter"/>
</dbReference>
<evidence type="ECO:0000256" key="2">
    <source>
        <dbReference type="ARBA" id="ARBA00022525"/>
    </source>
</evidence>
<comment type="subcellular location">
    <subcellularLocation>
        <location evidence="1">Secreted</location>
    </subcellularLocation>
</comment>
<dbReference type="Gene3D" id="2.10.70.10">
    <property type="entry name" value="Complement Module, domain 1"/>
    <property type="match status" value="1"/>
</dbReference>
<feature type="region of interest" description="Disordered" evidence="4">
    <location>
        <begin position="584"/>
        <end position="611"/>
    </location>
</feature>
<accession>A0A4Y2PYG8</accession>
<feature type="compositionally biased region" description="Basic and acidic residues" evidence="4">
    <location>
        <begin position="562"/>
        <end position="572"/>
    </location>
</feature>
<evidence type="ECO:0000259" key="5">
    <source>
        <dbReference type="PROSITE" id="PS50184"/>
    </source>
</evidence>
<dbReference type="SMART" id="SM00214">
    <property type="entry name" value="VWC"/>
    <property type="match status" value="2"/>
</dbReference>
<feature type="region of interest" description="Disordered" evidence="4">
    <location>
        <begin position="180"/>
        <end position="199"/>
    </location>
</feature>
<dbReference type="PANTHER" id="PTHR46698:SF4">
    <property type="entry name" value="CROSSVEINLESS 2"/>
    <property type="match status" value="1"/>
</dbReference>
<feature type="compositionally biased region" description="Polar residues" evidence="4">
    <location>
        <begin position="496"/>
        <end position="506"/>
    </location>
</feature>
<dbReference type="PANTHER" id="PTHR46698">
    <property type="entry name" value="CROSSVEINLESS 2"/>
    <property type="match status" value="1"/>
</dbReference>
<keyword evidence="3" id="KW-0732">Signal</keyword>
<feature type="compositionally biased region" description="Basic and acidic residues" evidence="4">
    <location>
        <begin position="209"/>
        <end position="218"/>
    </location>
</feature>
<name>A0A4Y2PYG8_ARAVE</name>
<protein>
    <recommendedName>
        <fullName evidence="5">VWFC domain-containing protein</fullName>
    </recommendedName>
</protein>
<feature type="region of interest" description="Disordered" evidence="4">
    <location>
        <begin position="383"/>
        <end position="422"/>
    </location>
</feature>
<dbReference type="SUPFAM" id="SSF57603">
    <property type="entry name" value="FnI-like domain"/>
    <property type="match status" value="2"/>
</dbReference>
<sequence>MPISKLFKDFKQIVTCDFFYILGPLRLQKRAAFYIANETACVVDNTVYNSGDPIPTDDPCEACRCRPPGFACVLKECESKPGCRAVRRVGQCCPEYICGCEHNGRMYRDGDEIQDSQNPCYTCHCQGSSIACAFVDCFFRVDCAPEYVPGECCPHYNHCAALDSDNSTNVDYAFSTEKAYSNEETTVNPKTSESTLYSEIPENIANAQETKENDKDSPDVSPPESLDPSLLFSVNEETESSKDVQTTKKDTSTESISDLGSEETSLDAESSEENSPEKQIENVTELLKTDYEIINDEEKPKEPETTPEQGPSEVGVGSETSAVTDKNVEIFPVEESTTVEVKFKTAPPAEVTGQTTVSSTTVLPDSFEDADDKANELIKRFRSLKNLTSDDATESPKENVDVKSDDANDASTKETTEKVVTPAVTEKPTTVKLEKEIVVEDAKEDVKSSEATTEAVSKSETLHYNSDAKVASESVETVTTVVEVKEPTSSEKVEAETSSPAVSNDPEQVVFKALSDEAEANNEQETTVKPIEATTSQATVEISDSATPKVADVSASSSLPPETDKSGEKVKLYADDSKIVPSTEAPKVTEIESNTTVVTEVSSEKVEPSKE</sequence>
<feature type="domain" description="VWFC" evidence="5">
    <location>
        <begin position="100"/>
        <end position="160"/>
    </location>
</feature>
<dbReference type="Pfam" id="PF23334">
    <property type="entry name" value="VWC2L_2nd"/>
    <property type="match status" value="1"/>
</dbReference>
<feature type="compositionally biased region" description="Basic and acidic residues" evidence="4">
    <location>
        <begin position="602"/>
        <end position="611"/>
    </location>
</feature>
<dbReference type="OrthoDB" id="6236007at2759"/>
<feature type="domain" description="VWFC" evidence="5">
    <location>
        <begin position="39"/>
        <end position="99"/>
    </location>
</feature>
<evidence type="ECO:0000313" key="6">
    <source>
        <dbReference type="EMBL" id="GBN56122.1"/>
    </source>
</evidence>
<dbReference type="EMBL" id="BGPR01012453">
    <property type="protein sequence ID" value="GBN56122.1"/>
    <property type="molecule type" value="Genomic_DNA"/>
</dbReference>
<keyword evidence="2" id="KW-0964">Secreted</keyword>
<dbReference type="AlphaFoldDB" id="A0A4Y2PYG8"/>
<proteinExistence type="predicted"/>
<dbReference type="Proteomes" id="UP000499080">
    <property type="component" value="Unassembled WGS sequence"/>
</dbReference>
<reference evidence="6 7" key="1">
    <citation type="journal article" date="2019" name="Sci. Rep.">
        <title>Orb-weaving spider Araneus ventricosus genome elucidates the spidroin gene catalogue.</title>
        <authorList>
            <person name="Kono N."/>
            <person name="Nakamura H."/>
            <person name="Ohtoshi R."/>
            <person name="Moran D.A.P."/>
            <person name="Shinohara A."/>
            <person name="Yoshida Y."/>
            <person name="Fujiwara M."/>
            <person name="Mori M."/>
            <person name="Tomita M."/>
            <person name="Arakawa K."/>
        </authorList>
    </citation>
    <scope>NUCLEOTIDE SEQUENCE [LARGE SCALE GENOMIC DNA]</scope>
</reference>
<dbReference type="InterPro" id="IPR052424">
    <property type="entry name" value="Kielin_Chordin-BMP_Reg"/>
</dbReference>
<evidence type="ECO:0000256" key="3">
    <source>
        <dbReference type="ARBA" id="ARBA00022729"/>
    </source>
</evidence>
<feature type="compositionally biased region" description="Polar residues" evidence="4">
    <location>
        <begin position="180"/>
        <end position="197"/>
    </location>
</feature>
<feature type="compositionally biased region" description="Basic and acidic residues" evidence="4">
    <location>
        <begin position="485"/>
        <end position="495"/>
    </location>
</feature>
<feature type="compositionally biased region" description="Basic and acidic residues" evidence="4">
    <location>
        <begin position="287"/>
        <end position="304"/>
    </location>
</feature>
<feature type="region of interest" description="Disordered" evidence="4">
    <location>
        <begin position="206"/>
        <end position="331"/>
    </location>
</feature>
<evidence type="ECO:0000256" key="1">
    <source>
        <dbReference type="ARBA" id="ARBA00004613"/>
    </source>
</evidence>
<organism evidence="6 7">
    <name type="scientific">Araneus ventricosus</name>
    <name type="common">Orbweaver spider</name>
    <name type="synonym">Epeira ventricosa</name>
    <dbReference type="NCBI Taxonomy" id="182803"/>
    <lineage>
        <taxon>Eukaryota</taxon>
        <taxon>Metazoa</taxon>
        <taxon>Ecdysozoa</taxon>
        <taxon>Arthropoda</taxon>
        <taxon>Chelicerata</taxon>
        <taxon>Arachnida</taxon>
        <taxon>Araneae</taxon>
        <taxon>Araneomorphae</taxon>
        <taxon>Entelegynae</taxon>
        <taxon>Araneoidea</taxon>
        <taxon>Araneidae</taxon>
        <taxon>Araneus</taxon>
    </lineage>
</organism>
<feature type="compositionally biased region" description="Basic and acidic residues" evidence="4">
    <location>
        <begin position="239"/>
        <end position="252"/>
    </location>
</feature>
<feature type="region of interest" description="Disordered" evidence="4">
    <location>
        <begin position="350"/>
        <end position="371"/>
    </location>
</feature>
<feature type="compositionally biased region" description="Basic and acidic residues" evidence="4">
    <location>
        <begin position="394"/>
        <end position="417"/>
    </location>
</feature>
<evidence type="ECO:0000256" key="4">
    <source>
        <dbReference type="SAM" id="MobiDB-lite"/>
    </source>
</evidence>
<keyword evidence="7" id="KW-1185">Reference proteome</keyword>
<dbReference type="GO" id="GO:0036122">
    <property type="term" value="F:BMP binding"/>
    <property type="evidence" value="ECO:0007669"/>
    <property type="project" value="TreeGrafter"/>
</dbReference>
<feature type="region of interest" description="Disordered" evidence="4">
    <location>
        <begin position="485"/>
        <end position="572"/>
    </location>
</feature>
<feature type="compositionally biased region" description="Acidic residues" evidence="4">
    <location>
        <begin position="260"/>
        <end position="274"/>
    </location>
</feature>
<feature type="compositionally biased region" description="Polar residues" evidence="4">
    <location>
        <begin position="523"/>
        <end position="546"/>
    </location>
</feature>
<dbReference type="InterPro" id="IPR001007">
    <property type="entry name" value="VWF_dom"/>
</dbReference>
<dbReference type="GO" id="GO:0005576">
    <property type="term" value="C:extracellular region"/>
    <property type="evidence" value="ECO:0007669"/>
    <property type="project" value="UniProtKB-SubCell"/>
</dbReference>
<comment type="caution">
    <text evidence="6">The sequence shown here is derived from an EMBL/GenBank/DDBJ whole genome shotgun (WGS) entry which is preliminary data.</text>
</comment>
<gene>
    <name evidence="6" type="ORF">AVEN_247906_1</name>
</gene>